<dbReference type="RefSeq" id="XP_046005136.1">
    <property type="nucleotide sequence ID" value="XM_046159727.1"/>
</dbReference>
<reference evidence="3" key="1">
    <citation type="journal article" date="2021" name="Nat. Commun.">
        <title>Genetic determinants of endophytism in the Arabidopsis root mycobiome.</title>
        <authorList>
            <person name="Mesny F."/>
            <person name="Miyauchi S."/>
            <person name="Thiergart T."/>
            <person name="Pickel B."/>
            <person name="Atanasova L."/>
            <person name="Karlsson M."/>
            <person name="Huettel B."/>
            <person name="Barry K.W."/>
            <person name="Haridas S."/>
            <person name="Chen C."/>
            <person name="Bauer D."/>
            <person name="Andreopoulos W."/>
            <person name="Pangilinan J."/>
            <person name="LaButti K."/>
            <person name="Riley R."/>
            <person name="Lipzen A."/>
            <person name="Clum A."/>
            <person name="Drula E."/>
            <person name="Henrissat B."/>
            <person name="Kohler A."/>
            <person name="Grigoriev I.V."/>
            <person name="Martin F.M."/>
            <person name="Hacquard S."/>
        </authorList>
    </citation>
    <scope>NUCLEOTIDE SEQUENCE</scope>
    <source>
        <strain evidence="3">MPI-CAGE-CH-0230</strain>
    </source>
</reference>
<evidence type="ECO:0000256" key="1">
    <source>
        <dbReference type="SAM" id="Coils"/>
    </source>
</evidence>
<name>A0A9P8XRN8_9PEZI</name>
<dbReference type="AlphaFoldDB" id="A0A9P8XRN8"/>
<feature type="region of interest" description="Disordered" evidence="2">
    <location>
        <begin position="163"/>
        <end position="182"/>
    </location>
</feature>
<feature type="coiled-coil region" evidence="1">
    <location>
        <begin position="14"/>
        <end position="55"/>
    </location>
</feature>
<evidence type="ECO:0000256" key="2">
    <source>
        <dbReference type="SAM" id="MobiDB-lite"/>
    </source>
</evidence>
<keyword evidence="1" id="KW-0175">Coiled coil</keyword>
<keyword evidence="4" id="KW-1185">Reference proteome</keyword>
<sequence>MAAQPEGTRTLADKASLELRISNLTEELHRARTTIARMSVDLATLEKTLEQTTEQQARQVAGLKRQLELKLSSSDEPKWLNMMLELGVQCDDAEQERNFLRQKVAKDPEARGEAALEKLRLDEAVNEDRQGEVDELKRLVEFHKRNSEHSAEEARELRRLLHEQSIQGGMGGIGGDEDMREQ</sequence>
<proteinExistence type="predicted"/>
<organism evidence="3 4">
    <name type="scientific">Microdochium trichocladiopsis</name>
    <dbReference type="NCBI Taxonomy" id="1682393"/>
    <lineage>
        <taxon>Eukaryota</taxon>
        <taxon>Fungi</taxon>
        <taxon>Dikarya</taxon>
        <taxon>Ascomycota</taxon>
        <taxon>Pezizomycotina</taxon>
        <taxon>Sordariomycetes</taxon>
        <taxon>Xylariomycetidae</taxon>
        <taxon>Xylariales</taxon>
        <taxon>Microdochiaceae</taxon>
        <taxon>Microdochium</taxon>
    </lineage>
</organism>
<evidence type="ECO:0000313" key="4">
    <source>
        <dbReference type="Proteomes" id="UP000756346"/>
    </source>
</evidence>
<comment type="caution">
    <text evidence="3">The sequence shown here is derived from an EMBL/GenBank/DDBJ whole genome shotgun (WGS) entry which is preliminary data.</text>
</comment>
<dbReference type="EMBL" id="JAGTJQ010000013">
    <property type="protein sequence ID" value="KAH7014169.1"/>
    <property type="molecule type" value="Genomic_DNA"/>
</dbReference>
<evidence type="ECO:0000313" key="3">
    <source>
        <dbReference type="EMBL" id="KAH7014169.1"/>
    </source>
</evidence>
<protein>
    <submittedName>
        <fullName evidence="3">Uncharacterized protein</fullName>
    </submittedName>
</protein>
<dbReference type="Proteomes" id="UP000756346">
    <property type="component" value="Unassembled WGS sequence"/>
</dbReference>
<gene>
    <name evidence="3" type="ORF">B0I36DRAFT_369158</name>
</gene>
<accession>A0A9P8XRN8</accession>
<feature type="coiled-coil region" evidence="1">
    <location>
        <begin position="83"/>
        <end position="146"/>
    </location>
</feature>
<dbReference type="GeneID" id="70189273"/>